<feature type="compositionally biased region" description="Polar residues" evidence="1">
    <location>
        <begin position="126"/>
        <end position="137"/>
    </location>
</feature>
<dbReference type="RefSeq" id="WP_145215091.1">
    <property type="nucleotide sequence ID" value="NZ_CP036432.1"/>
</dbReference>
<reference evidence="2 3" key="1">
    <citation type="submission" date="2019-02" db="EMBL/GenBank/DDBJ databases">
        <title>Deep-cultivation of Planctomycetes and their phenomic and genomic characterization uncovers novel biology.</title>
        <authorList>
            <person name="Wiegand S."/>
            <person name="Jogler M."/>
            <person name="Boedeker C."/>
            <person name="Pinto D."/>
            <person name="Vollmers J."/>
            <person name="Rivas-Marin E."/>
            <person name="Kohn T."/>
            <person name="Peeters S.H."/>
            <person name="Heuer A."/>
            <person name="Rast P."/>
            <person name="Oberbeckmann S."/>
            <person name="Bunk B."/>
            <person name="Jeske O."/>
            <person name="Meyerdierks A."/>
            <person name="Storesund J.E."/>
            <person name="Kallscheuer N."/>
            <person name="Luecker S."/>
            <person name="Lage O.M."/>
            <person name="Pohl T."/>
            <person name="Merkel B.J."/>
            <person name="Hornburger P."/>
            <person name="Mueller R.-W."/>
            <person name="Bruemmer F."/>
            <person name="Labrenz M."/>
            <person name="Spormann A.M."/>
            <person name="Op den Camp H."/>
            <person name="Overmann J."/>
            <person name="Amann R."/>
            <person name="Jetten M.S.M."/>
            <person name="Mascher T."/>
            <person name="Medema M.H."/>
            <person name="Devos D.P."/>
            <person name="Kaster A.-K."/>
            <person name="Ovreas L."/>
            <person name="Rohde M."/>
            <person name="Galperin M.Y."/>
            <person name="Jogler C."/>
        </authorList>
    </citation>
    <scope>NUCLEOTIDE SEQUENCE [LARGE SCALE GENOMIC DNA]</scope>
    <source>
        <strain evidence="2 3">TBK1r</strain>
    </source>
</reference>
<name>A0ABX5XVX5_9BACT</name>
<keyword evidence="3" id="KW-1185">Reference proteome</keyword>
<evidence type="ECO:0000313" key="3">
    <source>
        <dbReference type="Proteomes" id="UP000318081"/>
    </source>
</evidence>
<dbReference type="Proteomes" id="UP000318081">
    <property type="component" value="Chromosome"/>
</dbReference>
<evidence type="ECO:0000256" key="1">
    <source>
        <dbReference type="SAM" id="MobiDB-lite"/>
    </source>
</evidence>
<gene>
    <name evidence="2" type="ORF">TBK1r_44270</name>
</gene>
<feature type="region of interest" description="Disordered" evidence="1">
    <location>
        <begin position="75"/>
        <end position="137"/>
    </location>
</feature>
<feature type="compositionally biased region" description="Basic and acidic residues" evidence="1">
    <location>
        <begin position="108"/>
        <end position="122"/>
    </location>
</feature>
<organism evidence="2 3">
    <name type="scientific">Stieleria magnilauensis</name>
    <dbReference type="NCBI Taxonomy" id="2527963"/>
    <lineage>
        <taxon>Bacteria</taxon>
        <taxon>Pseudomonadati</taxon>
        <taxon>Planctomycetota</taxon>
        <taxon>Planctomycetia</taxon>
        <taxon>Pirellulales</taxon>
        <taxon>Pirellulaceae</taxon>
        <taxon>Stieleria</taxon>
    </lineage>
</organism>
<protein>
    <submittedName>
        <fullName evidence="2">Uncharacterized protein</fullName>
    </submittedName>
</protein>
<sequence>MKQSPYWMRNRLARLLEFCLVSSNSRSRRLAPSGNSKEVRFYVWAFVVYVAVNGTISALRKIDVALREAIAMGQTDRDSTRLKGGEAQQKGSERKGSLVRPGGPLSSDDLRRRLYELRETKPQGKANLTRNEGGQNG</sequence>
<dbReference type="EMBL" id="CP036432">
    <property type="protein sequence ID" value="QDV85446.1"/>
    <property type="molecule type" value="Genomic_DNA"/>
</dbReference>
<accession>A0ABX5XVX5</accession>
<proteinExistence type="predicted"/>
<feature type="compositionally biased region" description="Basic and acidic residues" evidence="1">
    <location>
        <begin position="75"/>
        <end position="84"/>
    </location>
</feature>
<evidence type="ECO:0000313" key="2">
    <source>
        <dbReference type="EMBL" id="QDV85446.1"/>
    </source>
</evidence>